<name>A0A2G1MES4_9RHOB</name>
<proteinExistence type="predicted"/>
<gene>
    <name evidence="2" type="ORF">CJ301_12150</name>
</gene>
<reference evidence="2 3" key="1">
    <citation type="submission" date="2017-08" db="EMBL/GenBank/DDBJ databases">
        <title>Draft Genome Sequence of Loktanella cinnabarina Strain XM1, Isolated from Coastal Surface Water.</title>
        <authorList>
            <person name="Ma R."/>
            <person name="Wang J."/>
            <person name="Wang Q."/>
            <person name="Ma Z."/>
            <person name="Li J."/>
            <person name="Chen L."/>
        </authorList>
    </citation>
    <scope>NUCLEOTIDE SEQUENCE [LARGE SCALE GENOMIC DNA]</scope>
    <source>
        <strain evidence="2 3">XM1</strain>
    </source>
</reference>
<dbReference type="EMBL" id="NQWH01000017">
    <property type="protein sequence ID" value="PHP27253.1"/>
    <property type="molecule type" value="Genomic_DNA"/>
</dbReference>
<accession>A0A2G1MES4</accession>
<evidence type="ECO:0000313" key="3">
    <source>
        <dbReference type="Proteomes" id="UP000221860"/>
    </source>
</evidence>
<comment type="caution">
    <text evidence="2">The sequence shown here is derived from an EMBL/GenBank/DDBJ whole genome shotgun (WGS) entry which is preliminary data.</text>
</comment>
<protein>
    <submittedName>
        <fullName evidence="2">Uncharacterized protein</fullName>
    </submittedName>
</protein>
<sequence length="128" mass="12724">MTAGPVGGNGARVADHFEGRVTQVTAPLTFRLVCCETLLGLADLAPVDATPATAQKLRAALLGQVLSCTTGSGLTEAGGGACAASTRMARRSQGGWQGSAWPRGDATAVPPRATPAETKAARGGPVPG</sequence>
<evidence type="ECO:0000313" key="2">
    <source>
        <dbReference type="EMBL" id="PHP27253.1"/>
    </source>
</evidence>
<feature type="region of interest" description="Disordered" evidence="1">
    <location>
        <begin position="89"/>
        <end position="128"/>
    </location>
</feature>
<evidence type="ECO:0000256" key="1">
    <source>
        <dbReference type="SAM" id="MobiDB-lite"/>
    </source>
</evidence>
<organism evidence="2 3">
    <name type="scientific">Limimaricola cinnabarinus</name>
    <dbReference type="NCBI Taxonomy" id="1125964"/>
    <lineage>
        <taxon>Bacteria</taxon>
        <taxon>Pseudomonadati</taxon>
        <taxon>Pseudomonadota</taxon>
        <taxon>Alphaproteobacteria</taxon>
        <taxon>Rhodobacterales</taxon>
        <taxon>Paracoccaceae</taxon>
        <taxon>Limimaricola</taxon>
    </lineage>
</organism>
<dbReference type="AlphaFoldDB" id="A0A2G1MES4"/>
<dbReference type="Proteomes" id="UP000221860">
    <property type="component" value="Unassembled WGS sequence"/>
</dbReference>
<keyword evidence="3" id="KW-1185">Reference proteome</keyword>